<evidence type="ECO:0000256" key="5">
    <source>
        <dbReference type="HAMAP-Rule" id="MF_00374"/>
    </source>
</evidence>
<reference evidence="6 7" key="1">
    <citation type="journal article" date="2016" name="Nat. Commun.">
        <title>Thousands of microbial genomes shed light on interconnected biogeochemical processes in an aquifer system.</title>
        <authorList>
            <person name="Anantharaman K."/>
            <person name="Brown C.T."/>
            <person name="Hug L.A."/>
            <person name="Sharon I."/>
            <person name="Castelle C.J."/>
            <person name="Probst A.J."/>
            <person name="Thomas B.C."/>
            <person name="Singh A."/>
            <person name="Wilkins M.J."/>
            <person name="Karaoz U."/>
            <person name="Brodie E.L."/>
            <person name="Williams K.H."/>
            <person name="Hubbard S.S."/>
            <person name="Banfield J.F."/>
        </authorList>
    </citation>
    <scope>NUCLEOTIDE SEQUENCE [LARGE SCALE GENOMIC DNA]</scope>
</reference>
<dbReference type="Gene3D" id="1.10.287.310">
    <property type="match status" value="1"/>
</dbReference>
<comment type="caution">
    <text evidence="6">The sequence shown here is derived from an EMBL/GenBank/DDBJ whole genome shotgun (WGS) entry which is preliminary data.</text>
</comment>
<protein>
    <recommendedName>
        <fullName evidence="4 5">Large ribosomal subunit protein uL29</fullName>
    </recommendedName>
</protein>
<dbReference type="HAMAP" id="MF_00374">
    <property type="entry name" value="Ribosomal_uL29"/>
    <property type="match status" value="1"/>
</dbReference>
<dbReference type="InterPro" id="IPR001854">
    <property type="entry name" value="Ribosomal_uL29"/>
</dbReference>
<keyword evidence="3 5" id="KW-0687">Ribonucleoprotein</keyword>
<evidence type="ECO:0000313" key="7">
    <source>
        <dbReference type="Proteomes" id="UP000177043"/>
    </source>
</evidence>
<dbReference type="STRING" id="1802438.A2571_00210"/>
<gene>
    <name evidence="5" type="primary">rpmC</name>
    <name evidence="6" type="ORF">A2571_00210</name>
</gene>
<organism evidence="6 7">
    <name type="scientific">Candidatus Vogelbacteria bacterium RIFOXYD1_FULL_44_32</name>
    <dbReference type="NCBI Taxonomy" id="1802438"/>
    <lineage>
        <taxon>Bacteria</taxon>
        <taxon>Candidatus Vogeliibacteriota</taxon>
    </lineage>
</organism>
<dbReference type="GO" id="GO:1990904">
    <property type="term" value="C:ribonucleoprotein complex"/>
    <property type="evidence" value="ECO:0007669"/>
    <property type="project" value="UniProtKB-KW"/>
</dbReference>
<evidence type="ECO:0000313" key="6">
    <source>
        <dbReference type="EMBL" id="OHA58796.1"/>
    </source>
</evidence>
<dbReference type="SUPFAM" id="SSF46561">
    <property type="entry name" value="Ribosomal protein L29 (L29p)"/>
    <property type="match status" value="1"/>
</dbReference>
<dbReference type="NCBIfam" id="TIGR00012">
    <property type="entry name" value="L29"/>
    <property type="match status" value="1"/>
</dbReference>
<dbReference type="GO" id="GO:0005840">
    <property type="term" value="C:ribosome"/>
    <property type="evidence" value="ECO:0007669"/>
    <property type="project" value="UniProtKB-KW"/>
</dbReference>
<name>A0A1G2QDY5_9BACT</name>
<dbReference type="InterPro" id="IPR036049">
    <property type="entry name" value="Ribosomal_uL29_sf"/>
</dbReference>
<dbReference type="EMBL" id="MHTJ01000002">
    <property type="protein sequence ID" value="OHA58796.1"/>
    <property type="molecule type" value="Genomic_DNA"/>
</dbReference>
<sequence length="66" mass="7554">MDTKDLRKKSEVDLKKLLQTKREALLAFRFGVAGAKTKDVKEGRNTRKVVARILTILRESQKKAKV</sequence>
<evidence type="ECO:0000256" key="2">
    <source>
        <dbReference type="ARBA" id="ARBA00022980"/>
    </source>
</evidence>
<accession>A0A1G2QDY5</accession>
<evidence type="ECO:0000256" key="1">
    <source>
        <dbReference type="ARBA" id="ARBA00009254"/>
    </source>
</evidence>
<keyword evidence="2 5" id="KW-0689">Ribosomal protein</keyword>
<dbReference type="GO" id="GO:0003735">
    <property type="term" value="F:structural constituent of ribosome"/>
    <property type="evidence" value="ECO:0007669"/>
    <property type="project" value="InterPro"/>
</dbReference>
<evidence type="ECO:0000256" key="4">
    <source>
        <dbReference type="ARBA" id="ARBA00035204"/>
    </source>
</evidence>
<dbReference type="GO" id="GO:0006412">
    <property type="term" value="P:translation"/>
    <property type="evidence" value="ECO:0007669"/>
    <property type="project" value="UniProtKB-UniRule"/>
</dbReference>
<comment type="similarity">
    <text evidence="1 5">Belongs to the universal ribosomal protein uL29 family.</text>
</comment>
<proteinExistence type="inferred from homology"/>
<dbReference type="AlphaFoldDB" id="A0A1G2QDY5"/>
<dbReference type="Pfam" id="PF00831">
    <property type="entry name" value="Ribosomal_L29"/>
    <property type="match status" value="1"/>
</dbReference>
<dbReference type="Proteomes" id="UP000177043">
    <property type="component" value="Unassembled WGS sequence"/>
</dbReference>
<evidence type="ECO:0000256" key="3">
    <source>
        <dbReference type="ARBA" id="ARBA00023274"/>
    </source>
</evidence>